<feature type="transmembrane region" description="Helical" evidence="8">
    <location>
        <begin position="77"/>
        <end position="100"/>
    </location>
</feature>
<keyword evidence="3 8" id="KW-0812">Transmembrane</keyword>
<feature type="transmembrane region" description="Helical" evidence="8">
    <location>
        <begin position="194"/>
        <end position="211"/>
    </location>
</feature>
<comment type="subcellular location">
    <subcellularLocation>
        <location evidence="1">Membrane</location>
        <topology evidence="1">Multi-pass membrane protein</topology>
    </subcellularLocation>
</comment>
<evidence type="ECO:0000256" key="7">
    <source>
        <dbReference type="SAM" id="MobiDB-lite"/>
    </source>
</evidence>
<dbReference type="AlphaFoldDB" id="A0A7D9HU78"/>
<reference evidence="10" key="1">
    <citation type="submission" date="2020-04" db="EMBL/GenBank/DDBJ databases">
        <authorList>
            <person name="Alioto T."/>
            <person name="Alioto T."/>
            <person name="Gomez Garrido J."/>
        </authorList>
    </citation>
    <scope>NUCLEOTIDE SEQUENCE</scope>
    <source>
        <strain evidence="10">A484AB</strain>
    </source>
</reference>
<dbReference type="PANTHER" id="PTHR22950">
    <property type="entry name" value="AMINO ACID TRANSPORTER"/>
    <property type="match status" value="1"/>
</dbReference>
<evidence type="ECO:0000256" key="1">
    <source>
        <dbReference type="ARBA" id="ARBA00004141"/>
    </source>
</evidence>
<dbReference type="PANTHER" id="PTHR22950:SF646">
    <property type="entry name" value="SODIUM-COUPLED NEUTRAL AMINO ACID TRANSPORTER 10-RELATED"/>
    <property type="match status" value="1"/>
</dbReference>
<feature type="transmembrane region" description="Helical" evidence="8">
    <location>
        <begin position="317"/>
        <end position="335"/>
    </location>
</feature>
<keyword evidence="2" id="KW-0813">Transport</keyword>
<dbReference type="GO" id="GO:0015179">
    <property type="term" value="F:L-amino acid transmembrane transporter activity"/>
    <property type="evidence" value="ECO:0007669"/>
    <property type="project" value="TreeGrafter"/>
</dbReference>
<feature type="region of interest" description="Disordered" evidence="7">
    <location>
        <begin position="491"/>
        <end position="548"/>
    </location>
</feature>
<feature type="transmembrane region" description="Helical" evidence="8">
    <location>
        <begin position="377"/>
        <end position="396"/>
    </location>
</feature>
<feature type="transmembrane region" description="Helical" evidence="8">
    <location>
        <begin position="153"/>
        <end position="174"/>
    </location>
</feature>
<dbReference type="InterPro" id="IPR013057">
    <property type="entry name" value="AA_transpt_TM"/>
</dbReference>
<evidence type="ECO:0000259" key="9">
    <source>
        <dbReference type="Pfam" id="PF01490"/>
    </source>
</evidence>
<name>A0A7D9HU78_PARCT</name>
<feature type="transmembrane region" description="Helical" evidence="8">
    <location>
        <begin position="7"/>
        <end position="27"/>
    </location>
</feature>
<dbReference type="Proteomes" id="UP001152795">
    <property type="component" value="Unassembled WGS sequence"/>
</dbReference>
<feature type="compositionally biased region" description="Basic and acidic residues" evidence="7">
    <location>
        <begin position="502"/>
        <end position="519"/>
    </location>
</feature>
<evidence type="ECO:0000256" key="6">
    <source>
        <dbReference type="ARBA" id="ARBA00023136"/>
    </source>
</evidence>
<feature type="transmembrane region" description="Helical" evidence="8">
    <location>
        <begin position="269"/>
        <end position="287"/>
    </location>
</feature>
<feature type="domain" description="Amino acid transporter transmembrane" evidence="9">
    <location>
        <begin position="6"/>
        <end position="393"/>
    </location>
</feature>
<feature type="transmembrane region" description="Helical" evidence="8">
    <location>
        <begin position="33"/>
        <end position="56"/>
    </location>
</feature>
<evidence type="ECO:0000256" key="4">
    <source>
        <dbReference type="ARBA" id="ARBA00022970"/>
    </source>
</evidence>
<keyword evidence="6 8" id="KW-0472">Membrane</keyword>
<evidence type="ECO:0000313" key="11">
    <source>
        <dbReference type="Proteomes" id="UP001152795"/>
    </source>
</evidence>
<evidence type="ECO:0000256" key="3">
    <source>
        <dbReference type="ARBA" id="ARBA00022692"/>
    </source>
</evidence>
<protein>
    <submittedName>
        <fullName evidence="10">Sodium-coupled neutral amino acid transporter 10</fullName>
    </submittedName>
</protein>
<keyword evidence="5 8" id="KW-1133">Transmembrane helix</keyword>
<proteinExistence type="predicted"/>
<feature type="transmembrane region" description="Helical" evidence="8">
    <location>
        <begin position="232"/>
        <end position="249"/>
    </location>
</feature>
<organism evidence="10 11">
    <name type="scientific">Paramuricea clavata</name>
    <name type="common">Red gorgonian</name>
    <name type="synonym">Violescent sea-whip</name>
    <dbReference type="NCBI Taxonomy" id="317549"/>
    <lineage>
        <taxon>Eukaryota</taxon>
        <taxon>Metazoa</taxon>
        <taxon>Cnidaria</taxon>
        <taxon>Anthozoa</taxon>
        <taxon>Octocorallia</taxon>
        <taxon>Malacalcyonacea</taxon>
        <taxon>Plexauridae</taxon>
        <taxon>Paramuricea</taxon>
    </lineage>
</organism>
<evidence type="ECO:0000313" key="10">
    <source>
        <dbReference type="EMBL" id="CAB3993821.1"/>
    </source>
</evidence>
<dbReference type="EMBL" id="CACRXK020002332">
    <property type="protein sequence ID" value="CAB3993821.1"/>
    <property type="molecule type" value="Genomic_DNA"/>
</dbReference>
<feature type="compositionally biased region" description="Basic and acidic residues" evidence="7">
    <location>
        <begin position="527"/>
        <end position="548"/>
    </location>
</feature>
<sequence length="685" mass="75980">MAKTSSVPFIINVVNTAFGVTVLAVPYCFHQCGLILGAMLLFASSYASKKSCSLLLRSAQISRKRDFESLGFHVGGFLGKLIVEMSLIGYLVGTAIAWFVIIGDVSPAVVSSIFGIEKTWGLRLFLIVAIGVCVVLPLSLVKDITSLSSASNVAIGIYSIFVLQLLFSTLPRILSGDWLDGANFWKPDGVLQCLPIFGISFLCQTVIFVLYDALPEPSVKKMEHVVDTAMDIVLLLSFTVGFSGYVRYFDDGVQGDLLNNYKHDFISEFIRLGFCISTILSFPLLVFPCRSSINSLISSARLDVTPTGGTYIPHDRFFVITCLLVIGTVICGVLFPSVEFVMALVGATMGAMLTFILPSYIFLIVSGEDHSKAVAKVLFVTGICLLCLSTFSVLSISESQMKEAEMSPVIQPPVLNPPTLKPNTTFVKSSEQVKKVEVLLNKNEKSNKSTLQGGEVHDEMKRNIIDEQKVLVPQRNTAEVVEDSRKEPVLPREGIVRQLPVDGRKPAEDQDTRLAEKRFIQQPDTNLDSKKKDDSEEKDPTLNDEVRIAGERKILNNGEDVPSHVKPITVQQNKPRTNTSLTDERTFVVDKERSVEQNLGSENVVINKTIADVNTDYLETVGRETKQDEMKDQNTLTNNSEARMDSIKSLRKFQPPLLLRKQLQQSRIKLIERSRRKTSSDDEDF</sequence>
<gene>
    <name evidence="10" type="ORF">PACLA_8A008246</name>
</gene>
<feature type="transmembrane region" description="Helical" evidence="8">
    <location>
        <begin position="341"/>
        <end position="365"/>
    </location>
</feature>
<dbReference type="Pfam" id="PF01490">
    <property type="entry name" value="Aa_trans"/>
    <property type="match status" value="1"/>
</dbReference>
<keyword evidence="11" id="KW-1185">Reference proteome</keyword>
<accession>A0A7D9HU78</accession>
<feature type="transmembrane region" description="Helical" evidence="8">
    <location>
        <begin position="120"/>
        <end position="141"/>
    </location>
</feature>
<dbReference type="OrthoDB" id="513400at2759"/>
<dbReference type="GO" id="GO:0016020">
    <property type="term" value="C:membrane"/>
    <property type="evidence" value="ECO:0007669"/>
    <property type="project" value="UniProtKB-SubCell"/>
</dbReference>
<comment type="caution">
    <text evidence="10">The sequence shown here is derived from an EMBL/GenBank/DDBJ whole genome shotgun (WGS) entry which is preliminary data.</text>
</comment>
<evidence type="ECO:0000256" key="5">
    <source>
        <dbReference type="ARBA" id="ARBA00022989"/>
    </source>
</evidence>
<keyword evidence="4" id="KW-0029">Amino-acid transport</keyword>
<evidence type="ECO:0000256" key="2">
    <source>
        <dbReference type="ARBA" id="ARBA00022448"/>
    </source>
</evidence>
<evidence type="ECO:0000256" key="8">
    <source>
        <dbReference type="SAM" id="Phobius"/>
    </source>
</evidence>